<name>A0ACC1TL62_9AGAR</name>
<keyword evidence="2" id="KW-1185">Reference proteome</keyword>
<reference evidence="1" key="1">
    <citation type="submission" date="2022-09" db="EMBL/GenBank/DDBJ databases">
        <title>A Global Phylogenomic Analysis of the Shiitake Genus Lentinula.</title>
        <authorList>
            <consortium name="DOE Joint Genome Institute"/>
            <person name="Sierra-Patev S."/>
            <person name="Min B."/>
            <person name="Naranjo-Ortiz M."/>
            <person name="Looney B."/>
            <person name="Konkel Z."/>
            <person name="Slot J.C."/>
            <person name="Sakamoto Y."/>
            <person name="Steenwyk J.L."/>
            <person name="Rokas A."/>
            <person name="Carro J."/>
            <person name="Camarero S."/>
            <person name="Ferreira P."/>
            <person name="Molpeceres G."/>
            <person name="Ruiz-Duenas F.J."/>
            <person name="Serrano A."/>
            <person name="Henrissat B."/>
            <person name="Drula E."/>
            <person name="Hughes K.W."/>
            <person name="Mata J.L."/>
            <person name="Ishikawa N.K."/>
            <person name="Vargas-Isla R."/>
            <person name="Ushijima S."/>
            <person name="Smith C.A."/>
            <person name="Ahrendt S."/>
            <person name="Andreopoulos W."/>
            <person name="He G."/>
            <person name="Labutti K."/>
            <person name="Lipzen A."/>
            <person name="Ng V."/>
            <person name="Riley R."/>
            <person name="Sandor L."/>
            <person name="Barry K."/>
            <person name="Martinez A.T."/>
            <person name="Xiao Y."/>
            <person name="Gibbons J.G."/>
            <person name="Terashima K."/>
            <person name="Grigoriev I.V."/>
            <person name="Hibbett D.S."/>
        </authorList>
    </citation>
    <scope>NUCLEOTIDE SEQUENCE</scope>
    <source>
        <strain evidence="1">TMI1499</strain>
    </source>
</reference>
<evidence type="ECO:0000313" key="2">
    <source>
        <dbReference type="Proteomes" id="UP001163835"/>
    </source>
</evidence>
<gene>
    <name evidence="1" type="ORF">F5876DRAFT_69963</name>
</gene>
<evidence type="ECO:0000313" key="1">
    <source>
        <dbReference type="EMBL" id="KAJ3805245.1"/>
    </source>
</evidence>
<dbReference type="EMBL" id="MU795641">
    <property type="protein sequence ID" value="KAJ3805245.1"/>
    <property type="molecule type" value="Genomic_DNA"/>
</dbReference>
<proteinExistence type="predicted"/>
<comment type="caution">
    <text evidence="1">The sequence shown here is derived from an EMBL/GenBank/DDBJ whole genome shotgun (WGS) entry which is preliminary data.</text>
</comment>
<protein>
    <submittedName>
        <fullName evidence="1">Uncharacterized protein</fullName>
    </submittedName>
</protein>
<sequence length="287" mass="32115">MPRLPFLSSYSCRLLLSAYLLLPTLAAFLILNAVASPITTATPNSNQTSRHKFTKGSMIIMLAWKKPGDVEYGRLSAGFSGSDRLSLFFTGEYPGGFEPQVVSYTDHDKANNNIRTRTRVLDVVEVPLPCWSHKAPNKSVLKRLPKGLTPSSSLVAHFGPNEAFQNQHFQVMKDPEKLVHQTNMLLERMKEENAKSGGDVLVPGEPMHLDPNLRHAVIVEDDLDWINTVLLYLSLLKQPQTGIPVLAGRELGGWVEIFNEMAQKRGLELNRYWEYAWGVHSTVALAH</sequence>
<organism evidence="1 2">
    <name type="scientific">Lentinula aff. lateritia</name>
    <dbReference type="NCBI Taxonomy" id="2804960"/>
    <lineage>
        <taxon>Eukaryota</taxon>
        <taxon>Fungi</taxon>
        <taxon>Dikarya</taxon>
        <taxon>Basidiomycota</taxon>
        <taxon>Agaricomycotina</taxon>
        <taxon>Agaricomycetes</taxon>
        <taxon>Agaricomycetidae</taxon>
        <taxon>Agaricales</taxon>
        <taxon>Marasmiineae</taxon>
        <taxon>Omphalotaceae</taxon>
        <taxon>Lentinula</taxon>
    </lineage>
</organism>
<dbReference type="Proteomes" id="UP001163835">
    <property type="component" value="Unassembled WGS sequence"/>
</dbReference>
<accession>A0ACC1TL62</accession>